<dbReference type="KEGG" id="vg:23461883"/>
<evidence type="ECO:0000313" key="2">
    <source>
        <dbReference type="Proteomes" id="UP000202511"/>
    </source>
</evidence>
<evidence type="ECO:0000313" key="1">
    <source>
        <dbReference type="EMBL" id="AJF96966.1"/>
    </source>
</evidence>
<reference evidence="1 2" key="1">
    <citation type="journal article" date="2015" name="Parasitol. Res.">
        <title>Viruses in close associations with free-living amoebae.</title>
        <authorList>
            <person name="Scheid P."/>
        </authorList>
    </citation>
    <scope>NUCLEOTIDE SEQUENCE [LARGE SCALE GENOMIC DNA]</scope>
    <source>
        <strain evidence="1">KlaHel</strain>
    </source>
</reference>
<proteinExistence type="predicted"/>
<dbReference type="GeneID" id="23461883"/>
<dbReference type="RefSeq" id="YP_009119201.1">
    <property type="nucleotide sequence ID" value="NC_026440.1"/>
</dbReference>
<protein>
    <submittedName>
        <fullName evidence="1">Uncharacterized protein</fullName>
    </submittedName>
</protein>
<dbReference type="EMBL" id="KP136319">
    <property type="protein sequence ID" value="AJF96966.1"/>
    <property type="molecule type" value="Genomic_DNA"/>
</dbReference>
<organism evidence="1 2">
    <name type="scientific">Pandoravirus inopinatum</name>
    <dbReference type="NCBI Taxonomy" id="1605721"/>
    <lineage>
        <taxon>Viruses</taxon>
        <taxon>Pandoravirus</taxon>
    </lineage>
</organism>
<name>A0A0B5J847_9VIRU</name>
<dbReference type="Proteomes" id="UP000202511">
    <property type="component" value="Segment"/>
</dbReference>
<sequence>MVCSWSATEEKKERPSNFFAVVVPKPNSVASAKRRKKWILEKLKASPASCAAQSANDAFFVANQQNKAPWPRQHIASWLSFFFKQGGYHRPRRKMEARRGRSGPTAADVAEFKRIFARPEGDPKDIGARIRQETPIDDAHLLKKERTRKTVSIARRPPQGKTYPPSLYHTETLWAVQVGDFFYGLVLFPSADMVVPGSSVAQLTMITHGVEPVFVVGHTYLEYHEVFDAISKAAVAFGVKDGPHVLYWHAVDFLKTAAEAVCAADGGCAWDDIQLDEATVRAGLFAARAYAYDAQNFSPSDATSACARTRSAAYIRGHWPPVIDPERDAIMPLCLLS</sequence>
<accession>A0A0B5J847</accession>